<dbReference type="GO" id="GO:0003677">
    <property type="term" value="F:DNA binding"/>
    <property type="evidence" value="ECO:0007669"/>
    <property type="project" value="UniProtKB-KW"/>
</dbReference>
<organism evidence="1 2">
    <name type="scientific">Nocardioides panaciterrulae</name>
    <dbReference type="NCBI Taxonomy" id="661492"/>
    <lineage>
        <taxon>Bacteria</taxon>
        <taxon>Bacillati</taxon>
        <taxon>Actinomycetota</taxon>
        <taxon>Actinomycetes</taxon>
        <taxon>Propionibacteriales</taxon>
        <taxon>Nocardioidaceae</taxon>
        <taxon>Nocardioides</taxon>
    </lineage>
</organism>
<proteinExistence type="predicted"/>
<gene>
    <name evidence="1" type="ORF">BJZ21_002650</name>
</gene>
<dbReference type="PANTHER" id="PTHR46577">
    <property type="entry name" value="HTH-TYPE TRANSCRIPTIONAL REGULATORY PROTEIN GABR"/>
    <property type="match status" value="1"/>
</dbReference>
<dbReference type="InterPro" id="IPR015424">
    <property type="entry name" value="PyrdxlP-dep_Trfase"/>
</dbReference>
<protein>
    <submittedName>
        <fullName evidence="1">DNA-binding transcriptional MocR family regulator</fullName>
    </submittedName>
</protein>
<sequence length="278" mass="29638">MLVTNGTTDALRHVLAALAPGDVAVEDPGYRAAVETIRGAGRRVHDLPATEPVTDLAGLAAAYLTPAHQHPLGRVMPAPDRLAALAAARDADALLLEDDYDSEFRYDVAPVPALATLDRDRVAYLGTASKSVAPSLRLGWLVPPPRLLAAIDERRRVTHDATPWPVQRAFVALLREGYVDKVVRTARRVYAERAPRVVAALAPYAELAGTPAGMYSTWLLPEAAARRARDAAARAGFRVNLLSDYCRSARLTGLVVGFGGVSDAELDAALAVLVGALR</sequence>
<keyword evidence="2" id="KW-1185">Reference proteome</keyword>
<evidence type="ECO:0000313" key="1">
    <source>
        <dbReference type="EMBL" id="NYD42567.1"/>
    </source>
</evidence>
<reference evidence="1 2" key="1">
    <citation type="submission" date="2020-07" db="EMBL/GenBank/DDBJ databases">
        <title>Sequencing the genomes of 1000 actinobacteria strains.</title>
        <authorList>
            <person name="Klenk H.-P."/>
        </authorList>
    </citation>
    <scope>NUCLEOTIDE SEQUENCE [LARGE SCALE GENOMIC DNA]</scope>
    <source>
        <strain evidence="1 2">DSM 21350</strain>
    </source>
</reference>
<accession>A0A7Y9E7S7</accession>
<dbReference type="AlphaFoldDB" id="A0A7Y9E7S7"/>
<dbReference type="EMBL" id="JACCBG010000001">
    <property type="protein sequence ID" value="NYD42567.1"/>
    <property type="molecule type" value="Genomic_DNA"/>
</dbReference>
<dbReference type="InterPro" id="IPR015421">
    <property type="entry name" value="PyrdxlP-dep_Trfase_major"/>
</dbReference>
<dbReference type="Proteomes" id="UP000535511">
    <property type="component" value="Unassembled WGS sequence"/>
</dbReference>
<evidence type="ECO:0000313" key="2">
    <source>
        <dbReference type="Proteomes" id="UP000535511"/>
    </source>
</evidence>
<dbReference type="PANTHER" id="PTHR46577:SF1">
    <property type="entry name" value="HTH-TYPE TRANSCRIPTIONAL REGULATORY PROTEIN GABR"/>
    <property type="match status" value="1"/>
</dbReference>
<keyword evidence="1" id="KW-0238">DNA-binding</keyword>
<dbReference type="CDD" id="cd00609">
    <property type="entry name" value="AAT_like"/>
    <property type="match status" value="1"/>
</dbReference>
<dbReference type="Gene3D" id="3.40.640.10">
    <property type="entry name" value="Type I PLP-dependent aspartate aminotransferase-like (Major domain)"/>
    <property type="match status" value="1"/>
</dbReference>
<dbReference type="SUPFAM" id="SSF53383">
    <property type="entry name" value="PLP-dependent transferases"/>
    <property type="match status" value="1"/>
</dbReference>
<comment type="caution">
    <text evidence="1">The sequence shown here is derived from an EMBL/GenBank/DDBJ whole genome shotgun (WGS) entry which is preliminary data.</text>
</comment>
<dbReference type="InterPro" id="IPR051446">
    <property type="entry name" value="HTH_trans_reg/aminotransferase"/>
</dbReference>
<name>A0A7Y9E7S7_9ACTN</name>